<keyword evidence="4" id="KW-1185">Reference proteome</keyword>
<keyword evidence="1" id="KW-0732">Signal</keyword>
<proteinExistence type="predicted"/>
<dbReference type="AlphaFoldDB" id="A0A7S4E5B0"/>
<feature type="signal peptide" evidence="1">
    <location>
        <begin position="1"/>
        <end position="17"/>
    </location>
</feature>
<accession>A0A7S4E5B0</accession>
<dbReference type="InterPro" id="IPR029044">
    <property type="entry name" value="Nucleotide-diphossugar_trans"/>
</dbReference>
<sequence>MGRRARLVLGLLAAVDAIPDLGVIYAASGRLHVLMATESARPLKSHLVHIHTQTEDDHATCERLRDGQKWWSCVDVTRGEHRAAQLWRHLAKYTSAESECRRLHGDAPNRILKIVAIAAAPFKRNVFLDADTVPCFDLATLYTQLRATEERGLLDLYDVLFVPARESVPRAPARLASWARAPAWVESNGGVIFWRRTPETARLFHRWLASYCRGGDDLAHFNGGDQHILSREVLSAVQRDRLLVYHLLPIWNYRSWRRHFSNKQECCSSASVTEELRPLPIYIDHGCRKPRDYVKRTGNASWFLGEGG</sequence>
<evidence type="ECO:0000313" key="4">
    <source>
        <dbReference type="Proteomes" id="UP000789595"/>
    </source>
</evidence>
<dbReference type="EMBL" id="HBIW01006624">
    <property type="protein sequence ID" value="CAE0690091.1"/>
    <property type="molecule type" value="Transcribed_RNA"/>
</dbReference>
<dbReference type="EMBL" id="CAKKNE010000003">
    <property type="protein sequence ID" value="CAH0371224.1"/>
    <property type="molecule type" value="Genomic_DNA"/>
</dbReference>
<protein>
    <recommendedName>
        <fullName evidence="5">Nucleotide-diphospho-sugar transferase domain-containing protein</fullName>
    </recommendedName>
</protein>
<evidence type="ECO:0000313" key="2">
    <source>
        <dbReference type="EMBL" id="CAE0690091.1"/>
    </source>
</evidence>
<evidence type="ECO:0008006" key="5">
    <source>
        <dbReference type="Google" id="ProtNLM"/>
    </source>
</evidence>
<organism evidence="2">
    <name type="scientific">Pelagomonas calceolata</name>
    <dbReference type="NCBI Taxonomy" id="35677"/>
    <lineage>
        <taxon>Eukaryota</taxon>
        <taxon>Sar</taxon>
        <taxon>Stramenopiles</taxon>
        <taxon>Ochrophyta</taxon>
        <taxon>Pelagophyceae</taxon>
        <taxon>Pelagomonadales</taxon>
        <taxon>Pelagomonadaceae</taxon>
        <taxon>Pelagomonas</taxon>
    </lineage>
</organism>
<name>A0A7S4E5B0_9STRA</name>
<evidence type="ECO:0000256" key="1">
    <source>
        <dbReference type="SAM" id="SignalP"/>
    </source>
</evidence>
<dbReference type="Proteomes" id="UP000789595">
    <property type="component" value="Unassembled WGS sequence"/>
</dbReference>
<gene>
    <name evidence="2" type="ORF">PCAL00307_LOCUS5526</name>
    <name evidence="3" type="ORF">PECAL_3P11550</name>
</gene>
<reference evidence="2" key="1">
    <citation type="submission" date="2021-01" db="EMBL/GenBank/DDBJ databases">
        <authorList>
            <person name="Corre E."/>
            <person name="Pelletier E."/>
            <person name="Niang G."/>
            <person name="Scheremetjew M."/>
            <person name="Finn R."/>
            <person name="Kale V."/>
            <person name="Holt S."/>
            <person name="Cochrane G."/>
            <person name="Meng A."/>
            <person name="Brown T."/>
            <person name="Cohen L."/>
        </authorList>
    </citation>
    <scope>NUCLEOTIDE SEQUENCE</scope>
    <source>
        <strain evidence="2">CCMP1756</strain>
    </source>
</reference>
<reference evidence="3" key="2">
    <citation type="submission" date="2021-11" db="EMBL/GenBank/DDBJ databases">
        <authorList>
            <consortium name="Genoscope - CEA"/>
            <person name="William W."/>
        </authorList>
    </citation>
    <scope>NUCLEOTIDE SEQUENCE</scope>
</reference>
<dbReference type="SUPFAM" id="SSF53448">
    <property type="entry name" value="Nucleotide-diphospho-sugar transferases"/>
    <property type="match status" value="1"/>
</dbReference>
<feature type="chain" id="PRO_5036212330" description="Nucleotide-diphospho-sugar transferase domain-containing protein" evidence="1">
    <location>
        <begin position="18"/>
        <end position="308"/>
    </location>
</feature>
<dbReference type="OrthoDB" id="629492at2759"/>
<evidence type="ECO:0000313" key="3">
    <source>
        <dbReference type="EMBL" id="CAH0371224.1"/>
    </source>
</evidence>